<dbReference type="CDD" id="cd03207">
    <property type="entry name" value="GST_C_8"/>
    <property type="match status" value="1"/>
</dbReference>
<keyword evidence="5" id="KW-1185">Reference proteome</keyword>
<dbReference type="PROSITE" id="PS50405">
    <property type="entry name" value="GST_CTER"/>
    <property type="match status" value="1"/>
</dbReference>
<dbReference type="InterPro" id="IPR040079">
    <property type="entry name" value="Glutathione_S-Trfase"/>
</dbReference>
<dbReference type="InterPro" id="IPR004046">
    <property type="entry name" value="GST_C"/>
</dbReference>
<dbReference type="PANTHER" id="PTHR44051:SF9">
    <property type="entry name" value="GLUTATHIONE S-TRANSFERASE 1"/>
    <property type="match status" value="1"/>
</dbReference>
<feature type="compositionally biased region" description="Basic residues" evidence="1">
    <location>
        <begin position="251"/>
        <end position="261"/>
    </location>
</feature>
<dbReference type="CDD" id="cd03046">
    <property type="entry name" value="GST_N_GTT1_like"/>
    <property type="match status" value="1"/>
</dbReference>
<reference evidence="4" key="1">
    <citation type="submission" date="2022-02" db="EMBL/GenBank/DDBJ databases">
        <title>Qipengyuania spongiae sp. nov., isolated from marine sponge.</title>
        <authorList>
            <person name="Li Z."/>
            <person name="Zhang M."/>
        </authorList>
    </citation>
    <scope>NUCLEOTIDE SEQUENCE</scope>
    <source>
        <strain evidence="4">PHS-Z21</strain>
    </source>
</reference>
<feature type="region of interest" description="Disordered" evidence="1">
    <location>
        <begin position="244"/>
        <end position="282"/>
    </location>
</feature>
<dbReference type="InterPro" id="IPR036249">
    <property type="entry name" value="Thioredoxin-like_sf"/>
</dbReference>
<dbReference type="InterPro" id="IPR036282">
    <property type="entry name" value="Glutathione-S-Trfase_C_sf"/>
</dbReference>
<sequence>MSRPGALTVSAFKWVPPFAQGQVRDLRVRWMLREVGWDYAVDLIDPQVQQSAEYRQVQPFGQVPALREEGRPTLFESGAIVLDIAQRSERYLGQGADERAVVRSWFFAALNSLEPYLMEIAIADFFMEDKEMAGKYRAFAEPLAAKQIEALANALGSREWLVGDDFTIADLMMASVMKIVGHTDMLDGHPDLVTWRDRCLARPAYCEALAEQCANFAGHGPGDMGFPSDMGQSQGEEWCTSTVSCSPCPKATRRPIGKRPRNSGTSSRISAQPLRLSAGRPT</sequence>
<dbReference type="EMBL" id="CP092471">
    <property type="protein sequence ID" value="UVI39555.1"/>
    <property type="molecule type" value="Genomic_DNA"/>
</dbReference>
<evidence type="ECO:0000259" key="3">
    <source>
        <dbReference type="PROSITE" id="PS50405"/>
    </source>
</evidence>
<dbReference type="PROSITE" id="PS50404">
    <property type="entry name" value="GST_NTER"/>
    <property type="match status" value="1"/>
</dbReference>
<dbReference type="InterPro" id="IPR010987">
    <property type="entry name" value="Glutathione-S-Trfase_C-like"/>
</dbReference>
<dbReference type="Pfam" id="PF13409">
    <property type="entry name" value="GST_N_2"/>
    <property type="match status" value="1"/>
</dbReference>
<protein>
    <submittedName>
        <fullName evidence="4">Glutathione S-transferase family protein</fullName>
    </submittedName>
</protein>
<evidence type="ECO:0000256" key="1">
    <source>
        <dbReference type="SAM" id="MobiDB-lite"/>
    </source>
</evidence>
<dbReference type="SUPFAM" id="SSF52833">
    <property type="entry name" value="Thioredoxin-like"/>
    <property type="match status" value="1"/>
</dbReference>
<dbReference type="InterPro" id="IPR004045">
    <property type="entry name" value="Glutathione_S-Trfase_N"/>
</dbReference>
<gene>
    <name evidence="4" type="ORF">L1F33_00900</name>
</gene>
<dbReference type="PANTHER" id="PTHR44051">
    <property type="entry name" value="GLUTATHIONE S-TRANSFERASE-RELATED"/>
    <property type="match status" value="1"/>
</dbReference>
<dbReference type="SUPFAM" id="SSF47616">
    <property type="entry name" value="GST C-terminal domain-like"/>
    <property type="match status" value="1"/>
</dbReference>
<dbReference type="Gene3D" id="3.40.30.10">
    <property type="entry name" value="Glutaredoxin"/>
    <property type="match status" value="1"/>
</dbReference>
<organism evidence="4 5">
    <name type="scientific">Qipengyuania spongiae</name>
    <dbReference type="NCBI Taxonomy" id="2909673"/>
    <lineage>
        <taxon>Bacteria</taxon>
        <taxon>Pseudomonadati</taxon>
        <taxon>Pseudomonadota</taxon>
        <taxon>Alphaproteobacteria</taxon>
        <taxon>Sphingomonadales</taxon>
        <taxon>Erythrobacteraceae</taxon>
        <taxon>Qipengyuania</taxon>
    </lineage>
</organism>
<proteinExistence type="predicted"/>
<dbReference type="Gene3D" id="1.20.1050.10">
    <property type="match status" value="1"/>
</dbReference>
<evidence type="ECO:0000313" key="4">
    <source>
        <dbReference type="EMBL" id="UVI39555.1"/>
    </source>
</evidence>
<dbReference type="RefSeq" id="WP_265559035.1">
    <property type="nucleotide sequence ID" value="NZ_CP092471.1"/>
</dbReference>
<feature type="domain" description="GST C-terminal" evidence="3">
    <location>
        <begin position="95"/>
        <end position="216"/>
    </location>
</feature>
<evidence type="ECO:0000259" key="2">
    <source>
        <dbReference type="PROSITE" id="PS50404"/>
    </source>
</evidence>
<evidence type="ECO:0000313" key="5">
    <source>
        <dbReference type="Proteomes" id="UP001065265"/>
    </source>
</evidence>
<dbReference type="SFLD" id="SFLDG00358">
    <property type="entry name" value="Main_(cytGST)"/>
    <property type="match status" value="1"/>
</dbReference>
<feature type="domain" description="GST N-terminal" evidence="2">
    <location>
        <begin position="12"/>
        <end position="92"/>
    </location>
</feature>
<dbReference type="Proteomes" id="UP001065265">
    <property type="component" value="Chromosome"/>
</dbReference>
<name>A0ABY5SYE0_9SPHN</name>
<dbReference type="Pfam" id="PF00043">
    <property type="entry name" value="GST_C"/>
    <property type="match status" value="1"/>
</dbReference>
<accession>A0ABY5SYE0</accession>
<dbReference type="SFLD" id="SFLDS00019">
    <property type="entry name" value="Glutathione_Transferase_(cytos"/>
    <property type="match status" value="1"/>
</dbReference>